<dbReference type="AlphaFoldDB" id="A0A8J3FKS9"/>
<evidence type="ECO:0000313" key="12">
    <source>
        <dbReference type="EMBL" id="GGK72718.1"/>
    </source>
</evidence>
<dbReference type="Gene3D" id="3.90.550.10">
    <property type="entry name" value="Spore Coat Polysaccharide Biosynthesis Protein SpsA, Chain A"/>
    <property type="match status" value="1"/>
</dbReference>
<dbReference type="Pfam" id="PF00483">
    <property type="entry name" value="NTP_transferase"/>
    <property type="match status" value="1"/>
</dbReference>
<dbReference type="GO" id="GO:0046872">
    <property type="term" value="F:metal ion binding"/>
    <property type="evidence" value="ECO:0007669"/>
    <property type="project" value="UniProtKB-KW"/>
</dbReference>
<dbReference type="GO" id="GO:0000271">
    <property type="term" value="P:polysaccharide biosynthetic process"/>
    <property type="evidence" value="ECO:0007669"/>
    <property type="project" value="UniProtKB-ARBA"/>
</dbReference>
<comment type="catalytic activity">
    <reaction evidence="9 10">
        <text>dTTP + alpha-D-glucose 1-phosphate + H(+) = dTDP-alpha-D-glucose + diphosphate</text>
        <dbReference type="Rhea" id="RHEA:15225"/>
        <dbReference type="ChEBI" id="CHEBI:15378"/>
        <dbReference type="ChEBI" id="CHEBI:33019"/>
        <dbReference type="ChEBI" id="CHEBI:37568"/>
        <dbReference type="ChEBI" id="CHEBI:57477"/>
        <dbReference type="ChEBI" id="CHEBI:58601"/>
        <dbReference type="EC" id="2.7.7.24"/>
    </reaction>
</comment>
<dbReference type="SUPFAM" id="SSF53448">
    <property type="entry name" value="Nucleotide-diphospho-sugar transferases"/>
    <property type="match status" value="1"/>
</dbReference>
<comment type="similarity">
    <text evidence="2 10">Belongs to the glucose-1-phosphate thymidylyltransferase family.</text>
</comment>
<evidence type="ECO:0000313" key="13">
    <source>
        <dbReference type="Proteomes" id="UP000656042"/>
    </source>
</evidence>
<dbReference type="PANTHER" id="PTHR43532:SF1">
    <property type="entry name" value="GLUCOSE-1-PHOSPHATE THYMIDYLYLTRANSFERASE 1"/>
    <property type="match status" value="1"/>
</dbReference>
<evidence type="ECO:0000256" key="5">
    <source>
        <dbReference type="ARBA" id="ARBA00022679"/>
    </source>
</evidence>
<reference evidence="12" key="2">
    <citation type="submission" date="2020-09" db="EMBL/GenBank/DDBJ databases">
        <authorList>
            <person name="Sun Q."/>
            <person name="Zhou Y."/>
        </authorList>
    </citation>
    <scope>NUCLEOTIDE SEQUENCE</scope>
    <source>
        <strain evidence="12">CGMCC 4.7299</strain>
    </source>
</reference>
<dbReference type="InterPro" id="IPR005907">
    <property type="entry name" value="G1P_thy_trans_s"/>
</dbReference>
<dbReference type="InterPro" id="IPR005835">
    <property type="entry name" value="NTP_transferase_dom"/>
</dbReference>
<dbReference type="PANTHER" id="PTHR43532">
    <property type="entry name" value="GLUCOSE-1-PHOSPHATE THYMIDYLYLTRANSFERASE"/>
    <property type="match status" value="1"/>
</dbReference>
<comment type="caution">
    <text evidence="12">The sequence shown here is derived from an EMBL/GenBank/DDBJ whole genome shotgun (WGS) entry which is preliminary data.</text>
</comment>
<dbReference type="GO" id="GO:0019318">
    <property type="term" value="P:hexose metabolic process"/>
    <property type="evidence" value="ECO:0007669"/>
    <property type="project" value="UniProtKB-ARBA"/>
</dbReference>
<sequence length="294" mass="32614">MRGIILAGGTGTRLWPVTRSVSKQLMPVFDKPMIYYPLSVLIDNGIREIMIITTPREHDQFRGLLGDGSQWGIRIEYGLQERPEGIAQAFLIAERFLDGRPVVLILGDNLFHGIDFRDRTGGPEMTGGHIFAYPVVDPSAYGVVEFDESGHVLSIVEKPRNPLSRYAVPGLYLYDADVVKIAQSLTPSARGELEITAVNEEYRRRGTLTVSVLGRGAVWLDTGTFSDLVHAAEYVRVIEQRQGLKVGCVDESAWRAGLITDDQLRSLADPLTRSGYGEYLHGLLEWRTGTGRIA</sequence>
<name>A0A8J3FKS9_9ACTN</name>
<accession>A0A8J3FKS9</accession>
<evidence type="ECO:0000256" key="7">
    <source>
        <dbReference type="ARBA" id="ARBA00022723"/>
    </source>
</evidence>
<evidence type="ECO:0000256" key="3">
    <source>
        <dbReference type="ARBA" id="ARBA00012461"/>
    </source>
</evidence>
<comment type="function">
    <text evidence="10">Catalyzes the formation of dTDP-glucose, from dTTP and glucose 1-phosphate, as well as its pyrophosphorolysis.</text>
</comment>
<dbReference type="Proteomes" id="UP000656042">
    <property type="component" value="Unassembled WGS sequence"/>
</dbReference>
<dbReference type="EMBL" id="BMMX01000001">
    <property type="protein sequence ID" value="GGK72718.1"/>
    <property type="molecule type" value="Genomic_DNA"/>
</dbReference>
<protein>
    <recommendedName>
        <fullName evidence="4 10">Glucose-1-phosphate thymidylyltransferase</fullName>
        <ecNumber evidence="3 10">2.7.7.24</ecNumber>
    </recommendedName>
</protein>
<dbReference type="EC" id="2.7.7.24" evidence="3 10"/>
<evidence type="ECO:0000256" key="1">
    <source>
        <dbReference type="ARBA" id="ARBA00001946"/>
    </source>
</evidence>
<evidence type="ECO:0000259" key="11">
    <source>
        <dbReference type="Pfam" id="PF00483"/>
    </source>
</evidence>
<keyword evidence="8 10" id="KW-0460">Magnesium</keyword>
<evidence type="ECO:0000256" key="9">
    <source>
        <dbReference type="ARBA" id="ARBA00049336"/>
    </source>
</evidence>
<evidence type="ECO:0000256" key="8">
    <source>
        <dbReference type="ARBA" id="ARBA00022842"/>
    </source>
</evidence>
<evidence type="ECO:0000256" key="4">
    <source>
        <dbReference type="ARBA" id="ARBA00017654"/>
    </source>
</evidence>
<keyword evidence="5 10" id="KW-0808">Transferase</keyword>
<keyword evidence="13" id="KW-1185">Reference proteome</keyword>
<dbReference type="NCBIfam" id="TIGR01207">
    <property type="entry name" value="rmlA"/>
    <property type="match status" value="1"/>
</dbReference>
<dbReference type="CDD" id="cd02538">
    <property type="entry name" value="G1P_TT_short"/>
    <property type="match status" value="1"/>
</dbReference>
<evidence type="ECO:0000256" key="6">
    <source>
        <dbReference type="ARBA" id="ARBA00022695"/>
    </source>
</evidence>
<organism evidence="12 13">
    <name type="scientific">Mangrovihabitans endophyticus</name>
    <dbReference type="NCBI Taxonomy" id="1751298"/>
    <lineage>
        <taxon>Bacteria</taxon>
        <taxon>Bacillati</taxon>
        <taxon>Actinomycetota</taxon>
        <taxon>Actinomycetes</taxon>
        <taxon>Micromonosporales</taxon>
        <taxon>Micromonosporaceae</taxon>
        <taxon>Mangrovihabitans</taxon>
    </lineage>
</organism>
<dbReference type="RefSeq" id="WP_189077199.1">
    <property type="nucleotide sequence ID" value="NZ_BMMX01000001.1"/>
</dbReference>
<proteinExistence type="inferred from homology"/>
<comment type="cofactor">
    <cofactor evidence="1">
        <name>Mg(2+)</name>
        <dbReference type="ChEBI" id="CHEBI:18420"/>
    </cofactor>
</comment>
<dbReference type="InterPro" id="IPR029044">
    <property type="entry name" value="Nucleotide-diphossugar_trans"/>
</dbReference>
<keyword evidence="7 10" id="KW-0479">Metal-binding</keyword>
<evidence type="ECO:0000256" key="2">
    <source>
        <dbReference type="ARBA" id="ARBA00010480"/>
    </source>
</evidence>
<dbReference type="FunFam" id="3.90.550.10:FF:000023">
    <property type="entry name" value="Glucose-1-phosphate thymidylyltransferase"/>
    <property type="match status" value="1"/>
</dbReference>
<reference evidence="12" key="1">
    <citation type="journal article" date="2014" name="Int. J. Syst. Evol. Microbiol.">
        <title>Complete genome sequence of Corynebacterium casei LMG S-19264T (=DSM 44701T), isolated from a smear-ripened cheese.</title>
        <authorList>
            <consortium name="US DOE Joint Genome Institute (JGI-PGF)"/>
            <person name="Walter F."/>
            <person name="Albersmeier A."/>
            <person name="Kalinowski J."/>
            <person name="Ruckert C."/>
        </authorList>
    </citation>
    <scope>NUCLEOTIDE SEQUENCE</scope>
    <source>
        <strain evidence="12">CGMCC 4.7299</strain>
    </source>
</reference>
<keyword evidence="6 10" id="KW-0548">Nucleotidyltransferase</keyword>
<evidence type="ECO:0000256" key="10">
    <source>
        <dbReference type="RuleBase" id="RU003706"/>
    </source>
</evidence>
<dbReference type="GO" id="GO:0008879">
    <property type="term" value="F:glucose-1-phosphate thymidylyltransferase activity"/>
    <property type="evidence" value="ECO:0007669"/>
    <property type="project" value="UniProtKB-EC"/>
</dbReference>
<gene>
    <name evidence="12" type="primary">spsI</name>
    <name evidence="12" type="ORF">GCM10012284_03240</name>
</gene>
<feature type="domain" description="Nucleotidyl transferase" evidence="11">
    <location>
        <begin position="3"/>
        <end position="234"/>
    </location>
</feature>